<evidence type="ECO:0000313" key="12">
    <source>
        <dbReference type="Proteomes" id="UP000461165"/>
    </source>
</evidence>
<dbReference type="AlphaFoldDB" id="A0A2U0BT16"/>
<protein>
    <submittedName>
        <fullName evidence="4">Flagellar biosynthesis protein FlgA</fullName>
    </submittedName>
</protein>
<evidence type="ECO:0000313" key="13">
    <source>
        <dbReference type="Proteomes" id="UP000478746"/>
    </source>
</evidence>
<evidence type="ECO:0000313" key="8">
    <source>
        <dbReference type="Proteomes" id="UP000257074"/>
    </source>
</evidence>
<dbReference type="EMBL" id="WDVF01000011">
    <property type="protein sequence ID" value="KAB7134939.1"/>
    <property type="molecule type" value="Genomic_DNA"/>
</dbReference>
<reference evidence="9 10" key="2">
    <citation type="submission" date="2018-08" db="EMBL/GenBank/DDBJ databases">
        <title>A genome reference for cultivated species of the human gut microbiota.</title>
        <authorList>
            <person name="Zou Y."/>
            <person name="Xue W."/>
            <person name="Luo G."/>
        </authorList>
    </citation>
    <scope>NUCLEOTIDE SEQUENCE [LARGE SCALE GENOMIC DNA]</scope>
    <source>
        <strain evidence="7 11">AF11-12</strain>
        <strain evidence="6 10">TF06-45A</strain>
        <strain evidence="5 9">TF08-4AC</strain>
    </source>
</reference>
<comment type="caution">
    <text evidence="4">The sequence shown here is derived from an EMBL/GenBank/DDBJ whole genome shotgun (WGS) entry which is preliminary data.</text>
</comment>
<dbReference type="Proteomes" id="UP000461165">
    <property type="component" value="Unassembled WGS sequence"/>
</dbReference>
<dbReference type="Proteomes" id="UP000261288">
    <property type="component" value="Unassembled WGS sequence"/>
</dbReference>
<dbReference type="Proteomes" id="UP000478746">
    <property type="component" value="Unassembled WGS sequence"/>
</dbReference>
<gene>
    <name evidence="4" type="ORF">CE169_01485</name>
    <name evidence="7" type="ORF">DWV59_00185</name>
    <name evidence="6" type="ORF">DXC63_10935</name>
    <name evidence="5" type="ORF">DXC85_03880</name>
    <name evidence="3" type="ORF">GBC97_06780</name>
    <name evidence="2" type="ORF">GBK08_06890</name>
</gene>
<dbReference type="EMBL" id="WEAY01000011">
    <property type="protein sequence ID" value="KAB6837880.1"/>
    <property type="molecule type" value="Genomic_DNA"/>
</dbReference>
<reference evidence="4 8" key="1">
    <citation type="journal article" date="2017" name="Anaerobe">
        <title>Quantification, isolation and characterization of Bifidobacterium from the vaginal microbiomes of reproductive aged women.</title>
        <authorList>
            <person name="Freitas A.C."/>
            <person name="Hill J.E."/>
        </authorList>
    </citation>
    <scope>NUCLEOTIDE SEQUENCE [LARGE SCALE GENOMIC DNA]</scope>
    <source>
        <strain evidence="4 8">N6D05</strain>
    </source>
</reference>
<dbReference type="EMBL" id="QSRH01000002">
    <property type="protein sequence ID" value="RGL05088.1"/>
    <property type="molecule type" value="Genomic_DNA"/>
</dbReference>
<evidence type="ECO:0000313" key="3">
    <source>
        <dbReference type="EMBL" id="KAB7134939.1"/>
    </source>
</evidence>
<dbReference type="EMBL" id="QSRZ01000012">
    <property type="protein sequence ID" value="RGL45624.1"/>
    <property type="molecule type" value="Genomic_DNA"/>
</dbReference>
<feature type="domain" description="SAF" evidence="1">
    <location>
        <begin position="63"/>
        <end position="125"/>
    </location>
</feature>
<name>A0A2U0BT16_BIFLN</name>
<dbReference type="Proteomes" id="UP000261186">
    <property type="component" value="Unassembled WGS sequence"/>
</dbReference>
<dbReference type="EMBL" id="QSAR01000001">
    <property type="protein sequence ID" value="RGW65947.1"/>
    <property type="molecule type" value="Genomic_DNA"/>
</dbReference>
<proteinExistence type="predicted"/>
<evidence type="ECO:0000313" key="10">
    <source>
        <dbReference type="Proteomes" id="UP000261288"/>
    </source>
</evidence>
<dbReference type="CDD" id="cd11614">
    <property type="entry name" value="SAF_CpaB_FlgA_like"/>
    <property type="match status" value="1"/>
</dbReference>
<reference evidence="12 13" key="3">
    <citation type="journal article" date="2019" name="Nat. Med.">
        <title>A library of human gut bacterial isolates paired with longitudinal multiomics data enables mechanistic microbiome research.</title>
        <authorList>
            <person name="Poyet M."/>
            <person name="Groussin M."/>
            <person name="Gibbons S.M."/>
            <person name="Avila-Pacheco J."/>
            <person name="Jiang X."/>
            <person name="Kearney S.M."/>
            <person name="Perrotta A.R."/>
            <person name="Berdy B."/>
            <person name="Zhao S."/>
            <person name="Lieberman T.D."/>
            <person name="Swanson P.K."/>
            <person name="Smith M."/>
            <person name="Roesemann S."/>
            <person name="Alexander J.E."/>
            <person name="Rich S.A."/>
            <person name="Livny J."/>
            <person name="Vlamakis H."/>
            <person name="Clish C."/>
            <person name="Bullock K."/>
            <person name="Deik A."/>
            <person name="Scott J."/>
            <person name="Pierce K.A."/>
            <person name="Xavier R.J."/>
            <person name="Alm E.J."/>
        </authorList>
    </citation>
    <scope>NUCLEOTIDE SEQUENCE [LARGE SCALE GENOMIC DNA]</scope>
    <source>
        <strain evidence="3 12">BIOML-A166</strain>
        <strain evidence="2 13">BIOML-A320</strain>
    </source>
</reference>
<evidence type="ECO:0000313" key="7">
    <source>
        <dbReference type="EMBL" id="RGW65947.1"/>
    </source>
</evidence>
<dbReference type="EMBL" id="NJNR01000005">
    <property type="protein sequence ID" value="RDX10677.1"/>
    <property type="molecule type" value="Genomic_DNA"/>
</dbReference>
<dbReference type="Proteomes" id="UP000257074">
    <property type="component" value="Unassembled WGS sequence"/>
</dbReference>
<evidence type="ECO:0000313" key="4">
    <source>
        <dbReference type="EMBL" id="RDX10677.1"/>
    </source>
</evidence>
<sequence>MRLRKTSGHHGCMVTFSFIKPPARGSLRRRRMADALRRLTAALCVGLAVLFGLEAVLAVVETEPMVVAARSIRRGDIILAADVQLADMPVSAAGPSWTGNIEDVVGKVAQIDIEAADPISTHMARDAPVAPTGTTVIEVRLASSVDDVLAGDQVRLVSAVGCEGADCTLAENATVMNVGKPDATGALGGNDRLVSFAMPPEAAAKVMELQQAGAIMAVVR</sequence>
<evidence type="ECO:0000313" key="11">
    <source>
        <dbReference type="Proteomes" id="UP000265775"/>
    </source>
</evidence>
<keyword evidence="4" id="KW-0969">Cilium</keyword>
<dbReference type="SMART" id="SM00858">
    <property type="entry name" value="SAF"/>
    <property type="match status" value="1"/>
</dbReference>
<dbReference type="Gene3D" id="3.90.1210.10">
    <property type="entry name" value="Antifreeze-like/N-acetylneuraminic acid synthase C-terminal domain"/>
    <property type="match status" value="1"/>
</dbReference>
<keyword evidence="4" id="KW-0966">Cell projection</keyword>
<evidence type="ECO:0000313" key="2">
    <source>
        <dbReference type="EMBL" id="KAB6837880.1"/>
    </source>
</evidence>
<keyword evidence="4" id="KW-0282">Flagellum</keyword>
<dbReference type="Proteomes" id="UP000265775">
    <property type="component" value="Unassembled WGS sequence"/>
</dbReference>
<evidence type="ECO:0000313" key="6">
    <source>
        <dbReference type="EMBL" id="RGL45624.1"/>
    </source>
</evidence>
<accession>A0A2U0BT16</accession>
<evidence type="ECO:0000313" key="5">
    <source>
        <dbReference type="EMBL" id="RGL05088.1"/>
    </source>
</evidence>
<organism evidence="4 8">
    <name type="scientific">Bifidobacterium longum</name>
    <dbReference type="NCBI Taxonomy" id="216816"/>
    <lineage>
        <taxon>Bacteria</taxon>
        <taxon>Bacillati</taxon>
        <taxon>Actinomycetota</taxon>
        <taxon>Actinomycetes</taxon>
        <taxon>Bifidobacteriales</taxon>
        <taxon>Bifidobacteriaceae</taxon>
        <taxon>Bifidobacterium</taxon>
    </lineage>
</organism>
<dbReference type="Pfam" id="PF08666">
    <property type="entry name" value="SAF"/>
    <property type="match status" value="1"/>
</dbReference>
<evidence type="ECO:0000259" key="1">
    <source>
        <dbReference type="SMART" id="SM00858"/>
    </source>
</evidence>
<evidence type="ECO:0000313" key="9">
    <source>
        <dbReference type="Proteomes" id="UP000261186"/>
    </source>
</evidence>
<dbReference type="InterPro" id="IPR013974">
    <property type="entry name" value="SAF"/>
</dbReference>